<feature type="transmembrane region" description="Helical" evidence="11">
    <location>
        <begin position="270"/>
        <end position="292"/>
    </location>
</feature>
<keyword evidence="13" id="KW-1185">Reference proteome</keyword>
<feature type="transmembrane region" description="Helical" evidence="11">
    <location>
        <begin position="312"/>
        <end position="332"/>
    </location>
</feature>
<feature type="transmembrane region" description="Helical" evidence="11">
    <location>
        <begin position="246"/>
        <end position="263"/>
    </location>
</feature>
<feature type="transmembrane region" description="Helical" evidence="11">
    <location>
        <begin position="144"/>
        <end position="164"/>
    </location>
</feature>
<evidence type="ECO:0000313" key="12">
    <source>
        <dbReference type="EMBL" id="QKJ25241.1"/>
    </source>
</evidence>
<dbReference type="NCBIfam" id="TIGR00773">
    <property type="entry name" value="NhaA"/>
    <property type="match status" value="1"/>
</dbReference>
<keyword evidence="6 11" id="KW-1133">Transmembrane helix</keyword>
<dbReference type="GO" id="GO:0015385">
    <property type="term" value="F:sodium:proton antiporter activity"/>
    <property type="evidence" value="ECO:0007669"/>
    <property type="project" value="UniProtKB-UniRule"/>
</dbReference>
<evidence type="ECO:0000256" key="5">
    <source>
        <dbReference type="ARBA" id="ARBA00022692"/>
    </source>
</evidence>
<dbReference type="HAMAP" id="MF_01844">
    <property type="entry name" value="NhaA"/>
    <property type="match status" value="1"/>
</dbReference>
<keyword evidence="3 11" id="KW-0050">Antiport</keyword>
<keyword evidence="7 11" id="KW-0915">Sodium</keyword>
<keyword evidence="2 11" id="KW-0813">Transport</keyword>
<feature type="transmembrane region" description="Helical" evidence="11">
    <location>
        <begin position="344"/>
        <end position="361"/>
    </location>
</feature>
<feature type="transmembrane region" description="Helical" evidence="11">
    <location>
        <begin position="199"/>
        <end position="226"/>
    </location>
</feature>
<dbReference type="Proteomes" id="UP000501003">
    <property type="component" value="Chromosome"/>
</dbReference>
<dbReference type="RefSeq" id="WP_173493538.1">
    <property type="nucleotide sequence ID" value="NZ_CP054056.1"/>
</dbReference>
<dbReference type="GO" id="GO:0006885">
    <property type="term" value="P:regulation of pH"/>
    <property type="evidence" value="ECO:0007669"/>
    <property type="project" value="UniProtKB-UniRule"/>
</dbReference>
<organism evidence="12 13">
    <name type="scientific">Aquiluna borgnonia</name>
    <dbReference type="NCBI Taxonomy" id="2499157"/>
    <lineage>
        <taxon>Bacteria</taxon>
        <taxon>Bacillati</taxon>
        <taxon>Actinomycetota</taxon>
        <taxon>Actinomycetes</taxon>
        <taxon>Micrococcales</taxon>
        <taxon>Microbacteriaceae</taxon>
        <taxon>Luna cluster</taxon>
        <taxon>Luna-1 subcluster</taxon>
        <taxon>Aquiluna</taxon>
    </lineage>
</organism>
<evidence type="ECO:0000256" key="2">
    <source>
        <dbReference type="ARBA" id="ARBA00022448"/>
    </source>
</evidence>
<dbReference type="KEGG" id="aqg:HRU87_03390"/>
<keyword evidence="9 11" id="KW-0472">Membrane</keyword>
<evidence type="ECO:0000256" key="3">
    <source>
        <dbReference type="ARBA" id="ARBA00022449"/>
    </source>
</evidence>
<sequence length="374" mass="39945">MKSDKSAAFALLGAAIFGLVLANSPIGPALLGFKETYFGLEQIGLKLTVEHWVSDLLLATFFLVAGLELKYELRLGALSKPSIALVPILAALGGVIVPALIYYSFNTEGVEASGWPIPTATDIAFALGVLAIFGTGLPKAARIFLLALAIFDDLVAILIIAVFYTDDLEALWLLAAAVVAAAVVIAERIRKAPHNLIRILAFFALWYLVFQSGVHATIAGVLLGLLIPAKKTHQLVSKLQPWTNTLVLPLFAFFSVAITLPSFSSQTSMVFLGVLIALPFGKLIGITAFAAIANRMADPKSRLPLETLDFLAIAALAGVGFTVSLLMTKLAFEDHPQLLAEGTLAVLLGSVISMTLGAWLAQLRGRHYRKIRAQ</sequence>
<dbReference type="PANTHER" id="PTHR30341">
    <property type="entry name" value="SODIUM ION/PROTON ANTIPORTER NHAA-RELATED"/>
    <property type="match status" value="1"/>
</dbReference>
<comment type="function">
    <text evidence="11">Na(+)/H(+) antiporter that extrudes sodium in exchange for external protons.</text>
</comment>
<proteinExistence type="inferred from homology"/>
<comment type="similarity">
    <text evidence="11">Belongs to the NhaA Na(+)/H(+) (TC 2.A.33) antiporter family.</text>
</comment>
<gene>
    <name evidence="11 12" type="primary">nhaA</name>
    <name evidence="12" type="ORF">HRU87_03390</name>
</gene>
<feature type="transmembrane region" description="Helical" evidence="11">
    <location>
        <begin position="117"/>
        <end position="137"/>
    </location>
</feature>
<evidence type="ECO:0000256" key="1">
    <source>
        <dbReference type="ARBA" id="ARBA00004429"/>
    </source>
</evidence>
<name>A0A7D4PQR7_9MICO</name>
<protein>
    <recommendedName>
        <fullName evidence="11">Na(+)/H(+) antiporter NhaA</fullName>
    </recommendedName>
    <alternativeName>
        <fullName evidence="11">Sodium/proton antiporter NhaA</fullName>
    </alternativeName>
</protein>
<dbReference type="InterPro" id="IPR004670">
    <property type="entry name" value="NhaA"/>
</dbReference>
<dbReference type="GO" id="GO:0005886">
    <property type="term" value="C:plasma membrane"/>
    <property type="evidence" value="ECO:0007669"/>
    <property type="project" value="UniProtKB-SubCell"/>
</dbReference>
<evidence type="ECO:0000256" key="6">
    <source>
        <dbReference type="ARBA" id="ARBA00022989"/>
    </source>
</evidence>
<comment type="subcellular location">
    <subcellularLocation>
        <location evidence="1">Cell inner membrane</location>
        <topology evidence="1">Multi-pass membrane protein</topology>
    </subcellularLocation>
    <subcellularLocation>
        <location evidence="11">Cell membrane</location>
        <topology evidence="11">Multi-pass membrane protein</topology>
    </subcellularLocation>
</comment>
<keyword evidence="4 11" id="KW-1003">Cell membrane</keyword>
<dbReference type="InterPro" id="IPR023171">
    <property type="entry name" value="Na/H_antiporter_dom_sf"/>
</dbReference>
<dbReference type="PANTHER" id="PTHR30341:SF0">
    <property type="entry name" value="NA(+)_H(+) ANTIPORTER NHAA"/>
    <property type="match status" value="1"/>
</dbReference>
<keyword evidence="8 11" id="KW-0406">Ion transport</keyword>
<reference evidence="12 13" key="1">
    <citation type="submission" date="2020-05" db="EMBL/GenBank/DDBJ databases">
        <title>Aquirufa sp. strain 15G-AUS-rot a new Aquirufa species.</title>
        <authorList>
            <person name="Pitt A."/>
            <person name="Hahn M.W."/>
        </authorList>
    </citation>
    <scope>NUCLEOTIDE SEQUENCE [LARGE SCALE GENOMIC DNA]</scope>
    <source>
        <strain evidence="12 13">15G-AUS-rot</strain>
    </source>
</reference>
<evidence type="ECO:0000256" key="4">
    <source>
        <dbReference type="ARBA" id="ARBA00022475"/>
    </source>
</evidence>
<dbReference type="Pfam" id="PF06965">
    <property type="entry name" value="Na_H_antiport_1"/>
    <property type="match status" value="1"/>
</dbReference>
<dbReference type="Gene3D" id="1.20.1530.10">
    <property type="entry name" value="Na+/H+ antiporter like domain"/>
    <property type="match status" value="1"/>
</dbReference>
<evidence type="ECO:0000313" key="13">
    <source>
        <dbReference type="Proteomes" id="UP000501003"/>
    </source>
</evidence>
<feature type="transmembrane region" description="Helical" evidence="11">
    <location>
        <begin position="83"/>
        <end position="105"/>
    </location>
</feature>
<dbReference type="EMBL" id="CP054056">
    <property type="protein sequence ID" value="QKJ25241.1"/>
    <property type="molecule type" value="Genomic_DNA"/>
</dbReference>
<keyword evidence="5 11" id="KW-0812">Transmembrane</keyword>
<feature type="transmembrane region" description="Helical" evidence="11">
    <location>
        <begin position="52"/>
        <end position="71"/>
    </location>
</feature>
<evidence type="ECO:0000256" key="7">
    <source>
        <dbReference type="ARBA" id="ARBA00023053"/>
    </source>
</evidence>
<accession>A0A7D4PQR7</accession>
<evidence type="ECO:0000256" key="10">
    <source>
        <dbReference type="ARBA" id="ARBA00023201"/>
    </source>
</evidence>
<evidence type="ECO:0000256" key="8">
    <source>
        <dbReference type="ARBA" id="ARBA00023065"/>
    </source>
</evidence>
<evidence type="ECO:0000256" key="11">
    <source>
        <dbReference type="HAMAP-Rule" id="MF_01844"/>
    </source>
</evidence>
<dbReference type="AlphaFoldDB" id="A0A7D4PQR7"/>
<keyword evidence="10 11" id="KW-0739">Sodium transport</keyword>
<feature type="transmembrane region" description="Helical" evidence="11">
    <location>
        <begin position="170"/>
        <end position="187"/>
    </location>
</feature>
<comment type="catalytic activity">
    <reaction evidence="11">
        <text>Na(+)(in) + 2 H(+)(out) = Na(+)(out) + 2 H(+)(in)</text>
        <dbReference type="Rhea" id="RHEA:29251"/>
        <dbReference type="ChEBI" id="CHEBI:15378"/>
        <dbReference type="ChEBI" id="CHEBI:29101"/>
    </reaction>
</comment>
<evidence type="ECO:0000256" key="9">
    <source>
        <dbReference type="ARBA" id="ARBA00023136"/>
    </source>
</evidence>